<sequence>MTVVAGRFPPNPLCVPFTFCHPAAVLPLRQLLPRLPLSALVVGSMSPDFIYFLRLVPDGDIGHTLAGLFTFCLPTSLAVLWLWHRVVKEAAAAVLPAPLRVRLWPPARQPFAFGPASRFLGIGGAILVGALTHIVWDGFTHADGWAVRHLPLLQGAVPFLGFGSMPISKLAQHLSSLAGGLLLLWWFRKWLRTAPVAAPQASRITEVSSLVWPLLLVSAAAAAGFGYGYWRTQPIVDYLSARGLLARGIVSSCTALWLELVVLGLWRRAAQLGAAAE</sequence>
<keyword evidence="1" id="KW-0812">Transmembrane</keyword>
<feature type="transmembrane region" description="Helical" evidence="1">
    <location>
        <begin position="118"/>
        <end position="136"/>
    </location>
</feature>
<evidence type="ECO:0000313" key="2">
    <source>
        <dbReference type="EMBL" id="KAA9327465.1"/>
    </source>
</evidence>
<keyword evidence="3" id="KW-1185">Reference proteome</keyword>
<feature type="transmembrane region" description="Helical" evidence="1">
    <location>
        <begin position="65"/>
        <end position="83"/>
    </location>
</feature>
<dbReference type="InterPro" id="IPR025238">
    <property type="entry name" value="DUF4184"/>
</dbReference>
<feature type="transmembrane region" description="Helical" evidence="1">
    <location>
        <begin position="207"/>
        <end position="230"/>
    </location>
</feature>
<feature type="transmembrane region" description="Helical" evidence="1">
    <location>
        <begin position="170"/>
        <end position="187"/>
    </location>
</feature>
<dbReference type="EMBL" id="VTWU01000006">
    <property type="protein sequence ID" value="KAA9327465.1"/>
    <property type="molecule type" value="Genomic_DNA"/>
</dbReference>
<dbReference type="Proteomes" id="UP000326380">
    <property type="component" value="Unassembled WGS sequence"/>
</dbReference>
<keyword evidence="1" id="KW-1133">Transmembrane helix</keyword>
<gene>
    <name evidence="2" type="ORF">F0P96_15890</name>
</gene>
<dbReference type="Pfam" id="PF13803">
    <property type="entry name" value="DUF4184"/>
    <property type="match status" value="1"/>
</dbReference>
<name>A0AA88JY59_9BACT</name>
<feature type="transmembrane region" description="Helical" evidence="1">
    <location>
        <begin position="245"/>
        <end position="266"/>
    </location>
</feature>
<accession>A0AA88JY59</accession>
<reference evidence="2 3" key="1">
    <citation type="submission" date="2019-09" db="EMBL/GenBank/DDBJ databases">
        <title>Genome sequence of Hymenobacter sp. M3.</title>
        <authorList>
            <person name="Srinivasan S."/>
        </authorList>
    </citation>
    <scope>NUCLEOTIDE SEQUENCE [LARGE SCALE GENOMIC DNA]</scope>
    <source>
        <strain evidence="2 3">M3</strain>
    </source>
</reference>
<proteinExistence type="predicted"/>
<organism evidence="2 3">
    <name type="scientific">Hymenobacter busanensis</name>
    <dbReference type="NCBI Taxonomy" id="2607656"/>
    <lineage>
        <taxon>Bacteria</taxon>
        <taxon>Pseudomonadati</taxon>
        <taxon>Bacteroidota</taxon>
        <taxon>Cytophagia</taxon>
        <taxon>Cytophagales</taxon>
        <taxon>Hymenobacteraceae</taxon>
        <taxon>Hymenobacter</taxon>
    </lineage>
</organism>
<evidence type="ECO:0000313" key="3">
    <source>
        <dbReference type="Proteomes" id="UP000326380"/>
    </source>
</evidence>
<comment type="caution">
    <text evidence="2">The sequence shown here is derived from an EMBL/GenBank/DDBJ whole genome shotgun (WGS) entry which is preliminary data.</text>
</comment>
<dbReference type="AlphaFoldDB" id="A0AA88JY59"/>
<evidence type="ECO:0000256" key="1">
    <source>
        <dbReference type="SAM" id="Phobius"/>
    </source>
</evidence>
<keyword evidence="1" id="KW-0472">Membrane</keyword>
<protein>
    <submittedName>
        <fullName evidence="2">DUF4184 family protein</fullName>
    </submittedName>
</protein>